<reference evidence="5" key="1">
    <citation type="submission" date="2017-08" db="EMBL/GenBank/DDBJ databases">
        <authorList>
            <person name="Polle J.E."/>
            <person name="Barry K."/>
            <person name="Cushman J."/>
            <person name="Schmutz J."/>
            <person name="Tran D."/>
            <person name="Hathwaick L.T."/>
            <person name="Yim W.C."/>
            <person name="Jenkins J."/>
            <person name="Mckie-Krisberg Z.M."/>
            <person name="Prochnik S."/>
            <person name="Lindquist E."/>
            <person name="Dockter R.B."/>
            <person name="Adam C."/>
            <person name="Molina H."/>
            <person name="Bunkerborg J."/>
            <person name="Jin E."/>
            <person name="Buchheim M."/>
            <person name="Magnuson J."/>
        </authorList>
    </citation>
    <scope>NUCLEOTIDE SEQUENCE</scope>
    <source>
        <strain evidence="5">CCAP 19/18</strain>
    </source>
</reference>
<keyword evidence="3" id="KW-0732">Signal</keyword>
<dbReference type="EMBL" id="MU069532">
    <property type="protein sequence ID" value="KAF5839798.1"/>
    <property type="molecule type" value="Genomic_DNA"/>
</dbReference>
<feature type="domain" description="D-isomer specific 2-hydroxyacid dehydrogenase NAD-binding" evidence="4">
    <location>
        <begin position="32"/>
        <end position="123"/>
    </location>
</feature>
<evidence type="ECO:0000313" key="6">
    <source>
        <dbReference type="Proteomes" id="UP000815325"/>
    </source>
</evidence>
<sequence length="189" mass="20118">MSGCLRRLGWGASSSLLASLLAKQVYAGCIEEDVLKEADVVSLHCLLDKSTTHLINKERLSMMKKDALLINAARGPIVDEVALVNHLKANPELRCGLDVFEDEPAMKPGLADCPNAVIVPHIASASMWTRSGMATLAAANVAGRLMGHPVWPQPNNIAPFLDRPMNSFPAACPSIVNAKELGLPTGSEA</sequence>
<evidence type="ECO:0000256" key="2">
    <source>
        <dbReference type="ARBA" id="ARBA00023002"/>
    </source>
</evidence>
<comment type="similarity">
    <text evidence="1">Belongs to the D-isomer specific 2-hydroxyacid dehydrogenase family.</text>
</comment>
<dbReference type="Proteomes" id="UP000815325">
    <property type="component" value="Unassembled WGS sequence"/>
</dbReference>
<evidence type="ECO:0000256" key="1">
    <source>
        <dbReference type="ARBA" id="ARBA00005854"/>
    </source>
</evidence>
<evidence type="ECO:0000256" key="3">
    <source>
        <dbReference type="SAM" id="SignalP"/>
    </source>
</evidence>
<proteinExistence type="inferred from homology"/>
<name>A0ABQ7GYW7_DUNSA</name>
<evidence type="ECO:0000259" key="4">
    <source>
        <dbReference type="Pfam" id="PF02826"/>
    </source>
</evidence>
<dbReference type="Gene3D" id="3.40.50.720">
    <property type="entry name" value="NAD(P)-binding Rossmann-like Domain"/>
    <property type="match status" value="2"/>
</dbReference>
<feature type="chain" id="PRO_5047046890" evidence="3">
    <location>
        <begin position="28"/>
        <end position="189"/>
    </location>
</feature>
<dbReference type="InterPro" id="IPR029753">
    <property type="entry name" value="D-isomer_DH_CS"/>
</dbReference>
<keyword evidence="6" id="KW-1185">Reference proteome</keyword>
<dbReference type="PANTHER" id="PTHR10996">
    <property type="entry name" value="2-HYDROXYACID DEHYDROGENASE-RELATED"/>
    <property type="match status" value="1"/>
</dbReference>
<dbReference type="InterPro" id="IPR036291">
    <property type="entry name" value="NAD(P)-bd_dom_sf"/>
</dbReference>
<evidence type="ECO:0000313" key="5">
    <source>
        <dbReference type="EMBL" id="KAF5839798.1"/>
    </source>
</evidence>
<feature type="signal peptide" evidence="3">
    <location>
        <begin position="1"/>
        <end position="27"/>
    </location>
</feature>
<dbReference type="InterPro" id="IPR050223">
    <property type="entry name" value="D-isomer_2-hydroxyacid_DH"/>
</dbReference>
<organism evidence="5 6">
    <name type="scientific">Dunaliella salina</name>
    <name type="common">Green alga</name>
    <name type="synonym">Protococcus salinus</name>
    <dbReference type="NCBI Taxonomy" id="3046"/>
    <lineage>
        <taxon>Eukaryota</taxon>
        <taxon>Viridiplantae</taxon>
        <taxon>Chlorophyta</taxon>
        <taxon>core chlorophytes</taxon>
        <taxon>Chlorophyceae</taxon>
        <taxon>CS clade</taxon>
        <taxon>Chlamydomonadales</taxon>
        <taxon>Dunaliellaceae</taxon>
        <taxon>Dunaliella</taxon>
    </lineage>
</organism>
<dbReference type="PROSITE" id="PS00671">
    <property type="entry name" value="D_2_HYDROXYACID_DH_3"/>
    <property type="match status" value="1"/>
</dbReference>
<dbReference type="SUPFAM" id="SSF51735">
    <property type="entry name" value="NAD(P)-binding Rossmann-fold domains"/>
    <property type="match status" value="1"/>
</dbReference>
<gene>
    <name evidence="5" type="ORF">DUNSADRAFT_18561</name>
</gene>
<dbReference type="PANTHER" id="PTHR10996:SF257">
    <property type="entry name" value="GLYOXYLATE REDUCTASE 1"/>
    <property type="match status" value="1"/>
</dbReference>
<protein>
    <submittedName>
        <fullName evidence="5">D-isomer specific 2-hydroxyacid dehydrogenase</fullName>
    </submittedName>
</protein>
<dbReference type="InterPro" id="IPR006140">
    <property type="entry name" value="D-isomer_DH_NAD-bd"/>
</dbReference>
<accession>A0ABQ7GYW7</accession>
<dbReference type="Pfam" id="PF02826">
    <property type="entry name" value="2-Hacid_dh_C"/>
    <property type="match status" value="1"/>
</dbReference>
<keyword evidence="2" id="KW-0560">Oxidoreductase</keyword>
<comment type="caution">
    <text evidence="5">The sequence shown here is derived from an EMBL/GenBank/DDBJ whole genome shotgun (WGS) entry which is preliminary data.</text>
</comment>